<feature type="region of interest" description="Disordered" evidence="15">
    <location>
        <begin position="420"/>
        <end position="446"/>
    </location>
</feature>
<feature type="disulfide bond" evidence="14">
    <location>
        <begin position="28"/>
        <end position="68"/>
    </location>
</feature>
<evidence type="ECO:0000256" key="14">
    <source>
        <dbReference type="PROSITE-ProRule" id="PRU01356"/>
    </source>
</evidence>
<evidence type="ECO:0000256" key="16">
    <source>
        <dbReference type="SAM" id="Phobius"/>
    </source>
</evidence>
<evidence type="ECO:0000256" key="7">
    <source>
        <dbReference type="ARBA" id="ARBA00022692"/>
    </source>
</evidence>
<feature type="binding site" description="axial binding residue" evidence="14">
    <location>
        <position position="46"/>
    </location>
    <ligand>
        <name>heme</name>
        <dbReference type="ChEBI" id="CHEBI:30413"/>
    </ligand>
    <ligandPart>
        <name>Fe</name>
        <dbReference type="ChEBI" id="CHEBI:18248"/>
    </ligandPart>
</feature>
<feature type="disulfide bond" evidence="14">
    <location>
        <begin position="42"/>
        <end position="49"/>
    </location>
</feature>
<feature type="disulfide bond" evidence="14">
    <location>
        <begin position="51"/>
        <end position="84"/>
    </location>
</feature>
<evidence type="ECO:0000256" key="13">
    <source>
        <dbReference type="ARBA" id="ARBA00038359"/>
    </source>
</evidence>
<evidence type="ECO:0000256" key="4">
    <source>
        <dbReference type="ARBA" id="ARBA00010031"/>
    </source>
</evidence>
<keyword evidence="14" id="KW-0479">Metal-binding</keyword>
<evidence type="ECO:0000313" key="19">
    <source>
        <dbReference type="EMBL" id="KAL2065380.1"/>
    </source>
</evidence>
<evidence type="ECO:0000256" key="17">
    <source>
        <dbReference type="SAM" id="SignalP"/>
    </source>
</evidence>
<keyword evidence="14" id="KW-0408">Iron</keyword>
<dbReference type="InterPro" id="IPR049326">
    <property type="entry name" value="Rhodopsin_dom_fungi"/>
</dbReference>
<dbReference type="PROSITE" id="PS52012">
    <property type="entry name" value="CFEM"/>
    <property type="match status" value="1"/>
</dbReference>
<keyword evidence="6" id="KW-0325">Glycoprotein</keyword>
<dbReference type="EMBL" id="JAZHXI010000012">
    <property type="protein sequence ID" value="KAL2065380.1"/>
    <property type="molecule type" value="Genomic_DNA"/>
</dbReference>
<dbReference type="Pfam" id="PF20684">
    <property type="entry name" value="Fung_rhodopsin"/>
    <property type="match status" value="1"/>
</dbReference>
<evidence type="ECO:0000256" key="10">
    <source>
        <dbReference type="ARBA" id="ARBA00023136"/>
    </source>
</evidence>
<evidence type="ECO:0000313" key="20">
    <source>
        <dbReference type="Proteomes" id="UP001595075"/>
    </source>
</evidence>
<feature type="domain" description="CFEM" evidence="18">
    <location>
        <begin position="1"/>
        <end position="111"/>
    </location>
</feature>
<evidence type="ECO:0000256" key="9">
    <source>
        <dbReference type="ARBA" id="ARBA00022989"/>
    </source>
</evidence>
<feature type="transmembrane region" description="Helical" evidence="16">
    <location>
        <begin position="209"/>
        <end position="237"/>
    </location>
</feature>
<comment type="subcellular location">
    <subcellularLocation>
        <location evidence="2">Membrane</location>
        <topology evidence="2">Lipid-anchor</topology>
        <topology evidence="2">GPI-anchor</topology>
    </subcellularLocation>
    <subcellularLocation>
        <location evidence="1">Membrane</location>
        <topology evidence="1">Multi-pass membrane protein</topology>
    </subcellularLocation>
    <subcellularLocation>
        <location evidence="3">Secreted</location>
    </subcellularLocation>
</comment>
<keyword evidence="20" id="KW-1185">Reference proteome</keyword>
<reference evidence="19 20" key="1">
    <citation type="journal article" date="2024" name="Commun. Biol.">
        <title>Comparative genomic analysis of thermophilic fungi reveals convergent evolutionary adaptations and gene losses.</title>
        <authorList>
            <person name="Steindorff A.S."/>
            <person name="Aguilar-Pontes M.V."/>
            <person name="Robinson A.J."/>
            <person name="Andreopoulos B."/>
            <person name="LaButti K."/>
            <person name="Kuo A."/>
            <person name="Mondo S."/>
            <person name="Riley R."/>
            <person name="Otillar R."/>
            <person name="Haridas S."/>
            <person name="Lipzen A."/>
            <person name="Grimwood J."/>
            <person name="Schmutz J."/>
            <person name="Clum A."/>
            <person name="Reid I.D."/>
            <person name="Moisan M.C."/>
            <person name="Butler G."/>
            <person name="Nguyen T.T.M."/>
            <person name="Dewar K."/>
            <person name="Conant G."/>
            <person name="Drula E."/>
            <person name="Henrissat B."/>
            <person name="Hansel C."/>
            <person name="Singer S."/>
            <person name="Hutchinson M.I."/>
            <person name="de Vries R.P."/>
            <person name="Natvig D.O."/>
            <person name="Powell A.J."/>
            <person name="Tsang A."/>
            <person name="Grigoriev I.V."/>
        </authorList>
    </citation>
    <scope>NUCLEOTIDE SEQUENCE [LARGE SCALE GENOMIC DNA]</scope>
    <source>
        <strain evidence="19 20">CBS 494.80</strain>
    </source>
</reference>
<dbReference type="PANTHER" id="PTHR33048:SF131">
    <property type="entry name" value="INTEGRAL MEMBRANE PROTEIN"/>
    <property type="match status" value="1"/>
</dbReference>
<evidence type="ECO:0000256" key="2">
    <source>
        <dbReference type="ARBA" id="ARBA00004589"/>
    </source>
</evidence>
<keyword evidence="8 17" id="KW-0732">Signal</keyword>
<evidence type="ECO:0000256" key="6">
    <source>
        <dbReference type="ARBA" id="ARBA00022622"/>
    </source>
</evidence>
<feature type="transmembrane region" description="Helical" evidence="16">
    <location>
        <begin position="178"/>
        <end position="197"/>
    </location>
</feature>
<keyword evidence="6" id="KW-0336">GPI-anchor</keyword>
<keyword evidence="14" id="KW-0349">Heme</keyword>
<dbReference type="Pfam" id="PF05730">
    <property type="entry name" value="CFEM"/>
    <property type="match status" value="1"/>
</dbReference>
<evidence type="ECO:0000259" key="18">
    <source>
        <dbReference type="PROSITE" id="PS52012"/>
    </source>
</evidence>
<comment type="similarity">
    <text evidence="13">Belongs to the SAT4 family.</text>
</comment>
<sequence>MNLFGLFVYWACCAALASGQTLTPLSPCALVCLSQNIPQSGCAITDLACQCTSKNLTVSTAGCMLTNCTMADTLALAKFQASVCKAPSQNRSQTIVFVFVAITVVASVFVATRFVHGSLMGNQLGLEDWIVASGLILAGLPIALTFKMTGEGFGKHLYSLENGDLKEFLRDFYIAENTYVIVLSITKLSILFFYLRIFKYRYWFCVQVWATIAMICVSTAIIFVMTIFSCHPIGYFWDRDIKGGTCMDLNALAYANSAMSMAQDVIITLLPLREVLKLNMSQRKKFATFLMFALGGFGCIVSAIRLKVLLGFGNSIDPTWDYVFVVIWTAIELGIAIVLSCLPAVRLLIIRLYARKFPSSSSSSRGNSPRSGNSRKMKLWPGNKTEYLELSDASDASQAMTNITVNGEDYTYPREAPAVPPKIIWRDPDGKFQTEHIETRAPEPPK</sequence>
<feature type="compositionally biased region" description="Basic and acidic residues" evidence="15">
    <location>
        <begin position="424"/>
        <end position="446"/>
    </location>
</feature>
<gene>
    <name evidence="19" type="ORF">VTL71DRAFT_3050</name>
</gene>
<evidence type="ECO:0000256" key="12">
    <source>
        <dbReference type="ARBA" id="ARBA00023288"/>
    </source>
</evidence>
<dbReference type="Proteomes" id="UP001595075">
    <property type="component" value="Unassembled WGS sequence"/>
</dbReference>
<feature type="transmembrane region" description="Helical" evidence="16">
    <location>
        <begin position="288"/>
        <end position="310"/>
    </location>
</feature>
<organism evidence="19 20">
    <name type="scientific">Oculimacula yallundae</name>
    <dbReference type="NCBI Taxonomy" id="86028"/>
    <lineage>
        <taxon>Eukaryota</taxon>
        <taxon>Fungi</taxon>
        <taxon>Dikarya</taxon>
        <taxon>Ascomycota</taxon>
        <taxon>Pezizomycotina</taxon>
        <taxon>Leotiomycetes</taxon>
        <taxon>Helotiales</taxon>
        <taxon>Ploettnerulaceae</taxon>
        <taxon>Oculimacula</taxon>
    </lineage>
</organism>
<comment type="similarity">
    <text evidence="4">Belongs to the RBT5 family.</text>
</comment>
<dbReference type="PANTHER" id="PTHR33048">
    <property type="entry name" value="PTH11-LIKE INTEGRAL MEMBRANE PROTEIN (AFU_ORTHOLOGUE AFUA_5G11245)"/>
    <property type="match status" value="1"/>
</dbReference>
<dbReference type="InterPro" id="IPR008427">
    <property type="entry name" value="Extracellular_membr_CFEM_dom"/>
</dbReference>
<feature type="disulfide bond" evidence="14">
    <location>
        <begin position="32"/>
        <end position="63"/>
    </location>
</feature>
<comment type="caution">
    <text evidence="19">The sequence shown here is derived from an EMBL/GenBank/DDBJ whole genome shotgun (WGS) entry which is preliminary data.</text>
</comment>
<keyword evidence="10 16" id="KW-0472">Membrane</keyword>
<feature type="transmembrane region" description="Helical" evidence="16">
    <location>
        <begin position="128"/>
        <end position="146"/>
    </location>
</feature>
<dbReference type="SMART" id="SM00747">
    <property type="entry name" value="CFEM"/>
    <property type="match status" value="1"/>
</dbReference>
<feature type="signal peptide" evidence="17">
    <location>
        <begin position="1"/>
        <end position="19"/>
    </location>
</feature>
<proteinExistence type="inferred from homology"/>
<feature type="transmembrane region" description="Helical" evidence="16">
    <location>
        <begin position="322"/>
        <end position="349"/>
    </location>
</feature>
<keyword evidence="5" id="KW-0964">Secreted</keyword>
<keyword evidence="12" id="KW-0449">Lipoprotein</keyword>
<evidence type="ECO:0000256" key="11">
    <source>
        <dbReference type="ARBA" id="ARBA00023157"/>
    </source>
</evidence>
<evidence type="ECO:0000256" key="3">
    <source>
        <dbReference type="ARBA" id="ARBA00004613"/>
    </source>
</evidence>
<accession>A0ABR4C6R5</accession>
<keyword evidence="7 16" id="KW-0812">Transmembrane</keyword>
<feature type="chain" id="PRO_5047325945" description="CFEM domain-containing protein" evidence="17">
    <location>
        <begin position="20"/>
        <end position="446"/>
    </location>
</feature>
<evidence type="ECO:0000256" key="1">
    <source>
        <dbReference type="ARBA" id="ARBA00004141"/>
    </source>
</evidence>
<evidence type="ECO:0000256" key="15">
    <source>
        <dbReference type="SAM" id="MobiDB-lite"/>
    </source>
</evidence>
<name>A0ABR4C6R5_9HELO</name>
<keyword evidence="11 14" id="KW-1015">Disulfide bond</keyword>
<evidence type="ECO:0000256" key="5">
    <source>
        <dbReference type="ARBA" id="ARBA00022525"/>
    </source>
</evidence>
<feature type="region of interest" description="Disordered" evidence="15">
    <location>
        <begin position="358"/>
        <end position="379"/>
    </location>
</feature>
<keyword evidence="9 16" id="KW-1133">Transmembrane helix</keyword>
<feature type="transmembrane region" description="Helical" evidence="16">
    <location>
        <begin position="95"/>
        <end position="116"/>
    </location>
</feature>
<feature type="compositionally biased region" description="Low complexity" evidence="15">
    <location>
        <begin position="358"/>
        <end position="372"/>
    </location>
</feature>
<protein>
    <recommendedName>
        <fullName evidence="18">CFEM domain-containing protein</fullName>
    </recommendedName>
</protein>
<evidence type="ECO:0000256" key="8">
    <source>
        <dbReference type="ARBA" id="ARBA00022729"/>
    </source>
</evidence>
<dbReference type="InterPro" id="IPR052337">
    <property type="entry name" value="SAT4-like"/>
</dbReference>